<dbReference type="KEGG" id="hpse:HPF_01060"/>
<organism evidence="1 2">
    <name type="scientific">Hydrogenophaga pseudoflava</name>
    <name type="common">Pseudomonas carboxydoflava</name>
    <dbReference type="NCBI Taxonomy" id="47421"/>
    <lineage>
        <taxon>Bacteria</taxon>
        <taxon>Pseudomonadati</taxon>
        <taxon>Pseudomonadota</taxon>
        <taxon>Betaproteobacteria</taxon>
        <taxon>Burkholderiales</taxon>
        <taxon>Comamonadaceae</taxon>
        <taxon>Hydrogenophaga</taxon>
    </lineage>
</organism>
<dbReference type="Proteomes" id="UP000293912">
    <property type="component" value="Chromosome"/>
</dbReference>
<sequence length="133" mass="15529">MNEKMEFSQRLRDAMVRMGYVASPSVLEHEFNLRWPGRSISNQAAWGWLNSRSIPTQDKLQVLAEWLKLAPEVLRFGEAVRYKVREHQRRWDESLNHTEREVIDAYLQLPAPQRKVVREVVLALAQVHVPGQG</sequence>
<evidence type="ECO:0000313" key="1">
    <source>
        <dbReference type="EMBL" id="QBM26247.1"/>
    </source>
</evidence>
<proteinExistence type="predicted"/>
<reference evidence="1 2" key="1">
    <citation type="submission" date="2019-03" db="EMBL/GenBank/DDBJ databases">
        <authorList>
            <person name="Sebastian G."/>
            <person name="Baumann P."/>
            <person name="Ruckert C."/>
            <person name="Kalinowski J."/>
            <person name="Nebel B."/>
            <person name="Takors R."/>
            <person name="Blombach B."/>
        </authorList>
    </citation>
    <scope>NUCLEOTIDE SEQUENCE [LARGE SCALE GENOMIC DNA]</scope>
    <source>
        <strain evidence="1 2">DSM 1084</strain>
    </source>
</reference>
<dbReference type="AlphaFoldDB" id="A0A4P6WS87"/>
<name>A0A4P6WS87_HYDPS</name>
<keyword evidence="2" id="KW-1185">Reference proteome</keyword>
<dbReference type="RefSeq" id="WP_066152363.1">
    <property type="nucleotide sequence ID" value="NZ_CP037867.1"/>
</dbReference>
<accession>A0A4P6WS87</accession>
<protein>
    <recommendedName>
        <fullName evidence="3">Transcriptional regulator</fullName>
    </recommendedName>
</protein>
<evidence type="ECO:0008006" key="3">
    <source>
        <dbReference type="Google" id="ProtNLM"/>
    </source>
</evidence>
<dbReference type="EMBL" id="CP037867">
    <property type="protein sequence ID" value="QBM26247.1"/>
    <property type="molecule type" value="Genomic_DNA"/>
</dbReference>
<gene>
    <name evidence="1" type="ORF">HPF_01060</name>
</gene>
<evidence type="ECO:0000313" key="2">
    <source>
        <dbReference type="Proteomes" id="UP000293912"/>
    </source>
</evidence>